<evidence type="ECO:0000313" key="1">
    <source>
        <dbReference type="EMBL" id="KAJ8000834.1"/>
    </source>
</evidence>
<protein>
    <submittedName>
        <fullName evidence="1">Uncharacterized protein</fullName>
    </submittedName>
</protein>
<evidence type="ECO:0000313" key="2">
    <source>
        <dbReference type="Proteomes" id="UP001157502"/>
    </source>
</evidence>
<sequence>MNDSSENQTSFDSWKICLDEGYVAPVLYYAVQALCFLLATPALVWCLWITLRESISGGLKPTQVFPINLFAAELVFWVQGPMEMTSYVFMRQDTILRNVVYVLYYLSWSSRPLFQTCICVERYMAVAQPVAFLKYRLRRYRVGTSTVIWVLSLLYGYSTTLSNFIENISDYFVIGVYCLSVVVIFLCCFFILRVLKQPGPGEVEGGRGGEKKQGTTDPQKMRAFRTILTNLVIIVVCSISVIVACAVLPFGVDCYCNVSSIISIVTIFSVVASPYLHLHRERRLPCSREQ</sequence>
<reference evidence="1" key="1">
    <citation type="submission" date="2021-05" db="EMBL/GenBank/DDBJ databases">
        <authorList>
            <person name="Pan Q."/>
            <person name="Jouanno E."/>
            <person name="Zahm M."/>
            <person name="Klopp C."/>
            <person name="Cabau C."/>
            <person name="Louis A."/>
            <person name="Berthelot C."/>
            <person name="Parey E."/>
            <person name="Roest Crollius H."/>
            <person name="Montfort J."/>
            <person name="Robinson-Rechavi M."/>
            <person name="Bouchez O."/>
            <person name="Lampietro C."/>
            <person name="Lopez Roques C."/>
            <person name="Donnadieu C."/>
            <person name="Postlethwait J."/>
            <person name="Bobe J."/>
            <person name="Dillon D."/>
            <person name="Chandos A."/>
            <person name="von Hippel F."/>
            <person name="Guiguen Y."/>
        </authorList>
    </citation>
    <scope>NUCLEOTIDE SEQUENCE</scope>
    <source>
        <strain evidence="1">YG-Jan2019</strain>
    </source>
</reference>
<dbReference type="EMBL" id="CM055742">
    <property type="protein sequence ID" value="KAJ8000834.1"/>
    <property type="molecule type" value="Genomic_DNA"/>
</dbReference>
<gene>
    <name evidence="1" type="ORF">DPEC_G00184510</name>
</gene>
<accession>A0ACC2GB08</accession>
<proteinExistence type="predicted"/>
<comment type="caution">
    <text evidence="1">The sequence shown here is derived from an EMBL/GenBank/DDBJ whole genome shotgun (WGS) entry which is preliminary data.</text>
</comment>
<name>A0ACC2GB08_DALPE</name>
<keyword evidence="2" id="KW-1185">Reference proteome</keyword>
<organism evidence="1 2">
    <name type="scientific">Dallia pectoralis</name>
    <name type="common">Alaska blackfish</name>
    <dbReference type="NCBI Taxonomy" id="75939"/>
    <lineage>
        <taxon>Eukaryota</taxon>
        <taxon>Metazoa</taxon>
        <taxon>Chordata</taxon>
        <taxon>Craniata</taxon>
        <taxon>Vertebrata</taxon>
        <taxon>Euteleostomi</taxon>
        <taxon>Actinopterygii</taxon>
        <taxon>Neopterygii</taxon>
        <taxon>Teleostei</taxon>
        <taxon>Protacanthopterygii</taxon>
        <taxon>Esociformes</taxon>
        <taxon>Umbridae</taxon>
        <taxon>Dallia</taxon>
    </lineage>
</organism>
<dbReference type="Proteomes" id="UP001157502">
    <property type="component" value="Chromosome 15"/>
</dbReference>